<dbReference type="OrthoDB" id="978645at2"/>
<gene>
    <name evidence="2" type="ORF">EV195_102193</name>
</gene>
<accession>A0A4R2NZ92</accession>
<sequence length="143" mass="15686">MKKLILSVMFMGLFSLTTSAQEIGIRFGDVTGGKVAIDAVFSAGKYSRLHADVSFGDGVGVDLLWDFIYRPLGDDGLMWYLGVGPNAYLSDPFALGVVGEIGLEYRFKKAPIVIGADWRPNFILVETTDFVADSFGLNVRYVF</sequence>
<name>A0A4R2NZ92_9FLAO</name>
<dbReference type="EMBL" id="SLXM01000002">
    <property type="protein sequence ID" value="TCP26851.1"/>
    <property type="molecule type" value="Genomic_DNA"/>
</dbReference>
<dbReference type="AlphaFoldDB" id="A0A4R2NZ92"/>
<feature type="signal peptide" evidence="1">
    <location>
        <begin position="1"/>
        <end position="20"/>
    </location>
</feature>
<comment type="caution">
    <text evidence="2">The sequence shown here is derived from an EMBL/GenBank/DDBJ whole genome shotgun (WGS) entry which is preliminary data.</text>
</comment>
<reference evidence="2 3" key="1">
    <citation type="submission" date="2019-03" db="EMBL/GenBank/DDBJ databases">
        <title>Genomic Encyclopedia of Type Strains, Phase IV (KMG-IV): sequencing the most valuable type-strain genomes for metagenomic binning, comparative biology and taxonomic classification.</title>
        <authorList>
            <person name="Goeker M."/>
        </authorList>
    </citation>
    <scope>NUCLEOTIDE SEQUENCE [LARGE SCALE GENOMIC DNA]</scope>
    <source>
        <strain evidence="2 3">DSM 14836</strain>
    </source>
</reference>
<proteinExistence type="predicted"/>
<evidence type="ECO:0008006" key="4">
    <source>
        <dbReference type="Google" id="ProtNLM"/>
    </source>
</evidence>
<evidence type="ECO:0000313" key="3">
    <source>
        <dbReference type="Proteomes" id="UP000294564"/>
    </source>
</evidence>
<evidence type="ECO:0000256" key="1">
    <source>
        <dbReference type="SAM" id="SignalP"/>
    </source>
</evidence>
<evidence type="ECO:0000313" key="2">
    <source>
        <dbReference type="EMBL" id="TCP26851.1"/>
    </source>
</evidence>
<keyword evidence="1" id="KW-0732">Signal</keyword>
<feature type="chain" id="PRO_5020443393" description="Outer membrane insertion C-signal" evidence="1">
    <location>
        <begin position="21"/>
        <end position="143"/>
    </location>
</feature>
<organism evidence="2 3">
    <name type="scientific">Tenacibaculum skagerrakense</name>
    <dbReference type="NCBI Taxonomy" id="186571"/>
    <lineage>
        <taxon>Bacteria</taxon>
        <taxon>Pseudomonadati</taxon>
        <taxon>Bacteroidota</taxon>
        <taxon>Flavobacteriia</taxon>
        <taxon>Flavobacteriales</taxon>
        <taxon>Flavobacteriaceae</taxon>
        <taxon>Tenacibaculum</taxon>
    </lineage>
</organism>
<keyword evidence="3" id="KW-1185">Reference proteome</keyword>
<dbReference type="RefSeq" id="WP_132793656.1">
    <property type="nucleotide sequence ID" value="NZ_SLXM01000002.1"/>
</dbReference>
<dbReference type="Proteomes" id="UP000294564">
    <property type="component" value="Unassembled WGS sequence"/>
</dbReference>
<protein>
    <recommendedName>
        <fullName evidence="4">Outer membrane insertion C-signal</fullName>
    </recommendedName>
</protein>